<feature type="compositionally biased region" description="Polar residues" evidence="1">
    <location>
        <begin position="155"/>
        <end position="165"/>
    </location>
</feature>
<keyword evidence="3" id="KW-1185">Reference proteome</keyword>
<evidence type="ECO:0000256" key="1">
    <source>
        <dbReference type="SAM" id="MobiDB-lite"/>
    </source>
</evidence>
<dbReference type="Proteomes" id="UP000759537">
    <property type="component" value="Unassembled WGS sequence"/>
</dbReference>
<proteinExistence type="predicted"/>
<reference evidence="2" key="2">
    <citation type="journal article" date="2020" name="Nat. Commun.">
        <title>Large-scale genome sequencing of mycorrhizal fungi provides insights into the early evolution of symbiotic traits.</title>
        <authorList>
            <person name="Miyauchi S."/>
            <person name="Kiss E."/>
            <person name="Kuo A."/>
            <person name="Drula E."/>
            <person name="Kohler A."/>
            <person name="Sanchez-Garcia M."/>
            <person name="Morin E."/>
            <person name="Andreopoulos B."/>
            <person name="Barry K.W."/>
            <person name="Bonito G."/>
            <person name="Buee M."/>
            <person name="Carver A."/>
            <person name="Chen C."/>
            <person name="Cichocki N."/>
            <person name="Clum A."/>
            <person name="Culley D."/>
            <person name="Crous P.W."/>
            <person name="Fauchery L."/>
            <person name="Girlanda M."/>
            <person name="Hayes R.D."/>
            <person name="Keri Z."/>
            <person name="LaButti K."/>
            <person name="Lipzen A."/>
            <person name="Lombard V."/>
            <person name="Magnuson J."/>
            <person name="Maillard F."/>
            <person name="Murat C."/>
            <person name="Nolan M."/>
            <person name="Ohm R.A."/>
            <person name="Pangilinan J."/>
            <person name="Pereira M.F."/>
            <person name="Perotto S."/>
            <person name="Peter M."/>
            <person name="Pfister S."/>
            <person name="Riley R."/>
            <person name="Sitrit Y."/>
            <person name="Stielow J.B."/>
            <person name="Szollosi G."/>
            <person name="Zifcakova L."/>
            <person name="Stursova M."/>
            <person name="Spatafora J.W."/>
            <person name="Tedersoo L."/>
            <person name="Vaario L.M."/>
            <person name="Yamada A."/>
            <person name="Yan M."/>
            <person name="Wang P."/>
            <person name="Xu J."/>
            <person name="Bruns T."/>
            <person name="Baldrian P."/>
            <person name="Vilgalys R."/>
            <person name="Dunand C."/>
            <person name="Henrissat B."/>
            <person name="Grigoriev I.V."/>
            <person name="Hibbett D."/>
            <person name="Nagy L.G."/>
            <person name="Martin F.M."/>
        </authorList>
    </citation>
    <scope>NUCLEOTIDE SEQUENCE</scope>
    <source>
        <strain evidence="2">Prilba</strain>
    </source>
</reference>
<protein>
    <submittedName>
        <fullName evidence="2">Uncharacterized protein</fullName>
    </submittedName>
</protein>
<dbReference type="AlphaFoldDB" id="A0A9P5K0R3"/>
<comment type="caution">
    <text evidence="2">The sequence shown here is derived from an EMBL/GenBank/DDBJ whole genome shotgun (WGS) entry which is preliminary data.</text>
</comment>
<feature type="compositionally biased region" description="Pro residues" evidence="1">
    <location>
        <begin position="133"/>
        <end position="143"/>
    </location>
</feature>
<accession>A0A9P5K0R3</accession>
<sequence length="332" mass="36528">MVPPSTLFKLFFWRQPHPMFHTYATPRSRTPSPPLTVGPQQALFISIAFIIVQPQRKRNTTFSANSIPAGLTSPLCCLVSLTFSGEAVWRRLWGLACFHRTCSRTAIASPHTLTAQLRVPEFDCGRDSAARLCPPPPPPPPFPRTHDRRRPSFLSPGSQNASSSFEGSHYRILNPCNPGSGATAGPTTSCVTSGLFPLAALPHRALDSRVRCIRCWSMSSASQVLVCVKVCISYSDHVSPSADWSHGPSRRHAYHSLSSRDSAYMAFPHRAVLCISRRSISLRGFRVMSTRKGKVPSATTSQTLRKDAVVWGPSPRGLCKWASALVQHLQDE</sequence>
<name>A0A9P5K0R3_9AGAM</name>
<evidence type="ECO:0000313" key="3">
    <source>
        <dbReference type="Proteomes" id="UP000759537"/>
    </source>
</evidence>
<dbReference type="EMBL" id="WHVB01000017">
    <property type="protein sequence ID" value="KAF8474512.1"/>
    <property type="molecule type" value="Genomic_DNA"/>
</dbReference>
<gene>
    <name evidence="2" type="ORF">DFH94DRAFT_134012</name>
</gene>
<organism evidence="2 3">
    <name type="scientific">Russula ochroleuca</name>
    <dbReference type="NCBI Taxonomy" id="152965"/>
    <lineage>
        <taxon>Eukaryota</taxon>
        <taxon>Fungi</taxon>
        <taxon>Dikarya</taxon>
        <taxon>Basidiomycota</taxon>
        <taxon>Agaricomycotina</taxon>
        <taxon>Agaricomycetes</taxon>
        <taxon>Russulales</taxon>
        <taxon>Russulaceae</taxon>
        <taxon>Russula</taxon>
    </lineage>
</organism>
<feature type="region of interest" description="Disordered" evidence="1">
    <location>
        <begin position="130"/>
        <end position="165"/>
    </location>
</feature>
<reference evidence="2" key="1">
    <citation type="submission" date="2019-10" db="EMBL/GenBank/DDBJ databases">
        <authorList>
            <consortium name="DOE Joint Genome Institute"/>
            <person name="Kuo A."/>
            <person name="Miyauchi S."/>
            <person name="Kiss E."/>
            <person name="Drula E."/>
            <person name="Kohler A."/>
            <person name="Sanchez-Garcia M."/>
            <person name="Andreopoulos B."/>
            <person name="Barry K.W."/>
            <person name="Bonito G."/>
            <person name="Buee M."/>
            <person name="Carver A."/>
            <person name="Chen C."/>
            <person name="Cichocki N."/>
            <person name="Clum A."/>
            <person name="Culley D."/>
            <person name="Crous P.W."/>
            <person name="Fauchery L."/>
            <person name="Girlanda M."/>
            <person name="Hayes R."/>
            <person name="Keri Z."/>
            <person name="LaButti K."/>
            <person name="Lipzen A."/>
            <person name="Lombard V."/>
            <person name="Magnuson J."/>
            <person name="Maillard F."/>
            <person name="Morin E."/>
            <person name="Murat C."/>
            <person name="Nolan M."/>
            <person name="Ohm R."/>
            <person name="Pangilinan J."/>
            <person name="Pereira M."/>
            <person name="Perotto S."/>
            <person name="Peter M."/>
            <person name="Riley R."/>
            <person name="Sitrit Y."/>
            <person name="Stielow B."/>
            <person name="Szollosi G."/>
            <person name="Zifcakova L."/>
            <person name="Stursova M."/>
            <person name="Spatafora J.W."/>
            <person name="Tedersoo L."/>
            <person name="Vaario L.-M."/>
            <person name="Yamada A."/>
            <person name="Yan M."/>
            <person name="Wang P."/>
            <person name="Xu J."/>
            <person name="Bruns T."/>
            <person name="Baldrian P."/>
            <person name="Vilgalys R."/>
            <person name="Henrissat B."/>
            <person name="Grigoriev I.V."/>
            <person name="Hibbett D."/>
            <person name="Nagy L.G."/>
            <person name="Martin F.M."/>
        </authorList>
    </citation>
    <scope>NUCLEOTIDE SEQUENCE</scope>
    <source>
        <strain evidence="2">Prilba</strain>
    </source>
</reference>
<evidence type="ECO:0000313" key="2">
    <source>
        <dbReference type="EMBL" id="KAF8474512.1"/>
    </source>
</evidence>